<dbReference type="InterPro" id="IPR010260">
    <property type="entry name" value="AlpA"/>
</dbReference>
<dbReference type="Gene3D" id="1.10.238.160">
    <property type="match status" value="1"/>
</dbReference>
<dbReference type="EMBL" id="JAFKCS010000042">
    <property type="protein sequence ID" value="MBN7822275.1"/>
    <property type="molecule type" value="Genomic_DNA"/>
</dbReference>
<reference evidence="1 2" key="1">
    <citation type="submission" date="2021-03" db="EMBL/GenBank/DDBJ databases">
        <title>novel species isolated from a fishpond in China.</title>
        <authorList>
            <person name="Lu H."/>
            <person name="Cai Z."/>
        </authorList>
    </citation>
    <scope>NUCLEOTIDE SEQUENCE [LARGE SCALE GENOMIC DNA]</scope>
    <source>
        <strain evidence="1 2">Y57</strain>
    </source>
</reference>
<dbReference type="PANTHER" id="PTHR36154">
    <property type="entry name" value="DNA-BINDING TRANSCRIPTIONAL ACTIVATOR ALPA"/>
    <property type="match status" value="1"/>
</dbReference>
<evidence type="ECO:0000313" key="1">
    <source>
        <dbReference type="EMBL" id="MBN7822275.1"/>
    </source>
</evidence>
<dbReference type="InterPro" id="IPR052931">
    <property type="entry name" value="Prophage_regulatory_activator"/>
</dbReference>
<evidence type="ECO:0000313" key="2">
    <source>
        <dbReference type="Proteomes" id="UP000663992"/>
    </source>
</evidence>
<dbReference type="PANTHER" id="PTHR36154:SF1">
    <property type="entry name" value="DNA-BINDING TRANSCRIPTIONAL ACTIVATOR ALPA"/>
    <property type="match status" value="1"/>
</dbReference>
<name>A0ABS3CYS8_9ALTE</name>
<dbReference type="Proteomes" id="UP000663992">
    <property type="component" value="Unassembled WGS sequence"/>
</dbReference>
<sequence length="64" mass="7191">MKIIRLRGVIETTGLARSTIYKLISEGGFPRPVPLVGRSVGWLESEIQDWIKGRIAARDINPCR</sequence>
<keyword evidence="2" id="KW-1185">Reference proteome</keyword>
<proteinExistence type="predicted"/>
<accession>A0ABS3CYS8</accession>
<dbReference type="Pfam" id="PF05930">
    <property type="entry name" value="Phage_AlpA"/>
    <property type="match status" value="1"/>
</dbReference>
<comment type="caution">
    <text evidence="1">The sequence shown here is derived from an EMBL/GenBank/DDBJ whole genome shotgun (WGS) entry which is preliminary data.</text>
</comment>
<protein>
    <submittedName>
        <fullName evidence="1">AlpA family transcriptional regulator</fullName>
    </submittedName>
</protein>
<organism evidence="1 2">
    <name type="scientific">Bowmanella yangjiangensis</name>
    <dbReference type="NCBI Taxonomy" id="2811230"/>
    <lineage>
        <taxon>Bacteria</taxon>
        <taxon>Pseudomonadati</taxon>
        <taxon>Pseudomonadota</taxon>
        <taxon>Gammaproteobacteria</taxon>
        <taxon>Alteromonadales</taxon>
        <taxon>Alteromonadaceae</taxon>
        <taxon>Bowmanella</taxon>
    </lineage>
</organism>
<gene>
    <name evidence="1" type="ORF">J0A65_20585</name>
</gene>
<dbReference type="RefSeq" id="WP_206596220.1">
    <property type="nucleotide sequence ID" value="NZ_JAFKCS010000042.1"/>
</dbReference>